<dbReference type="Gene3D" id="3.10.129.10">
    <property type="entry name" value="Hotdog Thioesterase"/>
    <property type="match status" value="1"/>
</dbReference>
<dbReference type="FunFam" id="3.10.129.10:FF:000022">
    <property type="entry name" value="Phenylacetic acid degradation protein"/>
    <property type="match status" value="1"/>
</dbReference>
<protein>
    <submittedName>
        <fullName evidence="4">Phenylacetic acid degradation protein</fullName>
    </submittedName>
</protein>
<reference evidence="4 5" key="1">
    <citation type="submission" date="2015-12" db="EMBL/GenBank/DDBJ databases">
        <authorList>
            <person name="Shamseldin A."/>
            <person name="Moawad H."/>
            <person name="Abd El-Rahim W.M."/>
            <person name="Sadowsky M.J."/>
        </authorList>
    </citation>
    <scope>NUCLEOTIDE SEQUENCE [LARGE SCALE GENOMIC DNA]</scope>
    <source>
        <strain evidence="4 5">SM2</strain>
    </source>
</reference>
<evidence type="ECO:0000256" key="1">
    <source>
        <dbReference type="ARBA" id="ARBA00008324"/>
    </source>
</evidence>
<dbReference type="CDD" id="cd03443">
    <property type="entry name" value="PaaI_thioesterase"/>
    <property type="match status" value="1"/>
</dbReference>
<dbReference type="InterPro" id="IPR011973">
    <property type="entry name" value="PaaD"/>
</dbReference>
<dbReference type="EMBL" id="CP014544">
    <property type="protein sequence ID" value="AMO67309.1"/>
    <property type="molecule type" value="Genomic_DNA"/>
</dbReference>
<dbReference type="Pfam" id="PF03061">
    <property type="entry name" value="4HBT"/>
    <property type="match status" value="1"/>
</dbReference>
<dbReference type="InterPro" id="IPR006683">
    <property type="entry name" value="Thioestr_dom"/>
</dbReference>
<gene>
    <name evidence="4" type="ORF">AZF00_02890</name>
</gene>
<dbReference type="NCBIfam" id="TIGR00369">
    <property type="entry name" value="unchar_dom_1"/>
    <property type="match status" value="1"/>
</dbReference>
<dbReference type="NCBIfam" id="TIGR02286">
    <property type="entry name" value="PaaD"/>
    <property type="match status" value="1"/>
</dbReference>
<comment type="similarity">
    <text evidence="1">Belongs to the thioesterase PaaI family.</text>
</comment>
<accession>A0A127M255</accession>
<proteinExistence type="inferred from homology"/>
<evidence type="ECO:0000259" key="3">
    <source>
        <dbReference type="Pfam" id="PF03061"/>
    </source>
</evidence>
<dbReference type="KEGG" id="zal:AZF00_02890"/>
<feature type="domain" description="Thioesterase" evidence="3">
    <location>
        <begin position="58"/>
        <end position="128"/>
    </location>
</feature>
<organism evidence="4 5">
    <name type="scientific">Zhongshania aliphaticivorans</name>
    <dbReference type="NCBI Taxonomy" id="1470434"/>
    <lineage>
        <taxon>Bacteria</taxon>
        <taxon>Pseudomonadati</taxon>
        <taxon>Pseudomonadota</taxon>
        <taxon>Gammaproteobacteria</taxon>
        <taxon>Cellvibrionales</taxon>
        <taxon>Spongiibacteraceae</taxon>
        <taxon>Zhongshania</taxon>
    </lineage>
</organism>
<evidence type="ECO:0000313" key="5">
    <source>
        <dbReference type="Proteomes" id="UP000074119"/>
    </source>
</evidence>
<sequence>MQSTVELSPQQLAESCAALMYERDLATRALGMVIDTIVPGEAVLSMIVSDVMIQGHDSCHGGYIFTLADSAFAFACNTYNAVTVGQACTIDYIAPAKLGDRLTATAKELSRGKRTGVYDVSIVNQRAELLATFRGRSYQVQGVLMDGRELQSKAAEYLAKAQLKPS</sequence>
<dbReference type="PANTHER" id="PTHR42856">
    <property type="entry name" value="ACYL-COENZYME A THIOESTERASE PAAI"/>
    <property type="match status" value="1"/>
</dbReference>
<name>A0A127M255_9GAMM</name>
<dbReference type="InterPro" id="IPR052723">
    <property type="entry name" value="Acyl-CoA_thioesterase_PaaI"/>
</dbReference>
<keyword evidence="2" id="KW-0378">Hydrolase</keyword>
<dbReference type="RefSeq" id="WP_008248049.1">
    <property type="nucleotide sequence ID" value="NZ_CP014544.1"/>
</dbReference>
<evidence type="ECO:0000256" key="2">
    <source>
        <dbReference type="ARBA" id="ARBA00022801"/>
    </source>
</evidence>
<dbReference type="GO" id="GO:0016289">
    <property type="term" value="F:acyl-CoA hydrolase activity"/>
    <property type="evidence" value="ECO:0007669"/>
    <property type="project" value="UniProtKB-ARBA"/>
</dbReference>
<dbReference type="AlphaFoldDB" id="A0A127M255"/>
<evidence type="ECO:0000313" key="4">
    <source>
        <dbReference type="EMBL" id="AMO67309.1"/>
    </source>
</evidence>
<dbReference type="SUPFAM" id="SSF54637">
    <property type="entry name" value="Thioesterase/thiol ester dehydrase-isomerase"/>
    <property type="match status" value="1"/>
</dbReference>
<dbReference type="PANTHER" id="PTHR42856:SF1">
    <property type="entry name" value="ACYL-COENZYME A THIOESTERASE PAAI"/>
    <property type="match status" value="1"/>
</dbReference>
<dbReference type="InterPro" id="IPR003736">
    <property type="entry name" value="PAAI_dom"/>
</dbReference>
<dbReference type="InterPro" id="IPR029069">
    <property type="entry name" value="HotDog_dom_sf"/>
</dbReference>
<dbReference type="Proteomes" id="UP000074119">
    <property type="component" value="Chromosome"/>
</dbReference>
<dbReference type="STRING" id="1470434.AZF00_02890"/>